<feature type="region of interest" description="Disordered" evidence="1">
    <location>
        <begin position="442"/>
        <end position="498"/>
    </location>
</feature>
<evidence type="ECO:0000256" key="1">
    <source>
        <dbReference type="SAM" id="MobiDB-lite"/>
    </source>
</evidence>
<dbReference type="RefSeq" id="XP_029232715.1">
    <property type="nucleotide sequence ID" value="XM_029367190.1"/>
</dbReference>
<feature type="compositionally biased region" description="Polar residues" evidence="1">
    <location>
        <begin position="64"/>
        <end position="73"/>
    </location>
</feature>
<feature type="compositionally biased region" description="Basic residues" evidence="1">
    <location>
        <begin position="687"/>
        <end position="697"/>
    </location>
</feature>
<feature type="compositionally biased region" description="Low complexity" evidence="1">
    <location>
        <begin position="677"/>
        <end position="686"/>
    </location>
</feature>
<feature type="region of interest" description="Disordered" evidence="1">
    <location>
        <begin position="1060"/>
        <end position="1130"/>
    </location>
</feature>
<proteinExistence type="predicted"/>
<dbReference type="OrthoDB" id="267027at2759"/>
<accession>A0A3R7SBA2</accession>
<protein>
    <submittedName>
        <fullName evidence="2">Uncharacterized protein</fullName>
    </submittedName>
</protein>
<keyword evidence="3" id="KW-1185">Reference proteome</keyword>
<feature type="region of interest" description="Disordered" evidence="1">
    <location>
        <begin position="676"/>
        <end position="718"/>
    </location>
</feature>
<organism evidence="2 3">
    <name type="scientific">Trypanosoma conorhini</name>
    <dbReference type="NCBI Taxonomy" id="83891"/>
    <lineage>
        <taxon>Eukaryota</taxon>
        <taxon>Discoba</taxon>
        <taxon>Euglenozoa</taxon>
        <taxon>Kinetoplastea</taxon>
        <taxon>Metakinetoplastina</taxon>
        <taxon>Trypanosomatida</taxon>
        <taxon>Trypanosomatidae</taxon>
        <taxon>Trypanosoma</taxon>
    </lineage>
</organism>
<feature type="compositionally biased region" description="Basic and acidic residues" evidence="1">
    <location>
        <begin position="703"/>
        <end position="718"/>
    </location>
</feature>
<feature type="compositionally biased region" description="Polar residues" evidence="1">
    <location>
        <begin position="34"/>
        <end position="43"/>
    </location>
</feature>
<feature type="compositionally biased region" description="Low complexity" evidence="1">
    <location>
        <begin position="1108"/>
        <end position="1124"/>
    </location>
</feature>
<feature type="compositionally biased region" description="Polar residues" evidence="1">
    <location>
        <begin position="88"/>
        <end position="97"/>
    </location>
</feature>
<feature type="region of interest" description="Disordered" evidence="1">
    <location>
        <begin position="963"/>
        <end position="1026"/>
    </location>
</feature>
<reference evidence="2 3" key="1">
    <citation type="journal article" date="2018" name="BMC Genomics">
        <title>Genomic comparison of Trypanosoma conorhini and Trypanosoma rangeli to Trypanosoma cruzi strains of high and low virulence.</title>
        <authorList>
            <person name="Bradwell K.R."/>
            <person name="Koparde V.N."/>
            <person name="Matveyev A.V."/>
            <person name="Serrano M.G."/>
            <person name="Alves J.M."/>
            <person name="Parikh H."/>
            <person name="Huang B."/>
            <person name="Lee V."/>
            <person name="Espinosa-Alvarez O."/>
            <person name="Ortiz P.A."/>
            <person name="Costa-Martins A.G."/>
            <person name="Teixeira M.M."/>
            <person name="Buck G.A."/>
        </authorList>
    </citation>
    <scope>NUCLEOTIDE SEQUENCE [LARGE SCALE GENOMIC DNA]</scope>
    <source>
        <strain evidence="2 3">025E</strain>
    </source>
</reference>
<feature type="compositionally biased region" description="Polar residues" evidence="1">
    <location>
        <begin position="304"/>
        <end position="324"/>
    </location>
</feature>
<feature type="region of interest" description="Disordered" evidence="1">
    <location>
        <begin position="1"/>
        <end position="97"/>
    </location>
</feature>
<sequence>MSRQGVSLSEGLGSEAVQSRSSRPDSRGARRRPSTASVTSSIGFSVASGDGRSNRKTRAGPASTPVSFLTPKNESLHFSPKRGRLKPTGSQTSVYSNSVCSSVESPLQRRLNSVRMKVGLAEAILQNASNTAKAPMSPARRRRHMVQLEVAKLILFAARQQNVREEMQRLGHPLDESDTIMYHRRSIVSDIPFLARESPPDVSLDELKRVTFVMEQQLAEAKATKPQPPPSISADRVSSNMSELLWLIESMELQGPCAQYANLGDDSSSPNATSTSAVVAAMTETLQLRQEEQQPAHQQKQRESFSQLRTPESSLKATGESFSPSLVAPGTNLLELTRLSGDMTTVQGQEDTKADELVGFSVEVESPGCRAVEAAGLKLLQFMYDAIDASEEEFQLMKEKDAGAEAAAEARRKTQDGQEILPCLSAAGTDVREAHRFSTLRDSTARNSDMVQQLQSATSRDPGTLATAPAEESEDQALTQGTTNFGQESSSSRRQSAGFEVPATNSWLEPAHPAVEVRPLRVDLFEILQQLYYSFNYNYYFRQCKEKKQSKRQKTQEEYSEEVARLLAEKKNARQQHGNDSLNDEAALLSTWQVKTSARTPTPRSQKSIGTALEVTAELLEKSSMTAVTEVAPPEVPREEAAVPTESVGAYDESIVFSMEIGKGILFLLKGRGQRRGVTGSLSSTTGKKKTKKKGPKKQGTAADKEASDTTEDATAKEKSRLDFESYTLYAINQSDTPQQATVETNVSKLKNLKIKSLLNYLVKNKTIAVDLPPFGTQSVLTLNPIKKGREVVFDGALNFHEGAPVKEEPQAKGVMDKKHSSRLPSVSRPSKITPSAASKASKESLDNSVETQLKERLLAQSEQGEKEAVTEEDELPEEAAGATEPPVQGNKTADQKQDTAVGIRRELSRQKFNPLLLRPIKGTEDLESGMNSPAGSSLSGDNVVMNKVNEWGVSVIPVEGDLGEQQEEARRRKSAMNATQTRPKEAATTVKGRASITTKEPTKGGETGPEIRKGRVSEAASDLAGVTRVGEWGVAHPNEDDEAFENNCVVLSVLQASEWQAPSTSWRRPSEKSPFLPKVVSGETKATNEAEKALAGRGRGSVEGATPAYSASSSASQRYPSARLRPRGSTEEELIAAVLHSAGQEESSQADEFVAGILNRIADEELLGTDRQLEKDGFSVSKQSDETPLRAGSAALWRHQSVSQSQQGRASLEPQGEVKEQLSPATPGYGAAFPLGSFTEAQKLRSISASAALQDSVDSKERAFINRAVFPEKVSSGNFSAAVDFSQQPSVELVRESSAQPVALDGRFSSFAAMGESSVPVYYCEECLAAHPHDHAVSPTPDAIKAREDARTPTEIASLVERRSRMESKGAISVAELLRAKSAVSATREDAAFNVNALLAGVSKAKKSETPPPGPPSRHSAWDYEIPPQERPATPTRQYAYTDVRPGGRVAILVPEAMDTVGPTPLLSSMQKGKTEGKSLQAEGVAEEIRISLHSFARQARSHSNRIPISQSTNTTATATAAVTKNTKFDGMRYAELPPLSALYSHEVAQEVEDLEAGEEEAKALFMQDPARYDCVVDELIKRATMRVQEEEKREKVRRETVTRVMGDSKLDERLVVASNRRQSHAITHRQVSVTELQFGGSFPIGTSSGSTGPSAREVGGVSQAWSLTNESLLSLPSGKQHGDTMKSGVTNGFDQILEEQRRAKKIVAYILMEMRRMWRRRELESNLALRSAVDRFIYRSVLFSWHFERRRVLNLQKLIQLLDRKTGRVGGWIPFYVRDRVMEERFVWEPAPPHLSRQLRVVHRAMCLAKQQRMYPLRIVRQQARKEASHHLLYGYKRTFVGPFTTSAVRLRQGRRSRYAAPFQRPILRFSPQLEWRDGTPRK</sequence>
<feature type="compositionally biased region" description="Basic and acidic residues" evidence="1">
    <location>
        <begin position="804"/>
        <end position="819"/>
    </location>
</feature>
<feature type="compositionally biased region" description="Basic and acidic residues" evidence="1">
    <location>
        <begin position="853"/>
        <end position="870"/>
    </location>
</feature>
<comment type="caution">
    <text evidence="2">The sequence shown here is derived from an EMBL/GenBank/DDBJ whole genome shotgun (WGS) entry which is preliminary data.</text>
</comment>
<feature type="compositionally biased region" description="Polar residues" evidence="1">
    <location>
        <begin position="442"/>
        <end position="461"/>
    </location>
</feature>
<evidence type="ECO:0000313" key="2">
    <source>
        <dbReference type="EMBL" id="RNF27509.1"/>
    </source>
</evidence>
<feature type="compositionally biased region" description="Basic and acidic residues" evidence="1">
    <location>
        <begin position="894"/>
        <end position="910"/>
    </location>
</feature>
<feature type="region of interest" description="Disordered" evidence="1">
    <location>
        <begin position="289"/>
        <end position="327"/>
    </location>
</feature>
<feature type="region of interest" description="Disordered" evidence="1">
    <location>
        <begin position="804"/>
        <end position="917"/>
    </location>
</feature>
<dbReference type="Proteomes" id="UP000284403">
    <property type="component" value="Unassembled WGS sequence"/>
</dbReference>
<gene>
    <name evidence="2" type="ORF">Tco025E_00245</name>
</gene>
<feature type="region of interest" description="Disordered" evidence="1">
    <location>
        <begin position="1405"/>
        <end position="1424"/>
    </location>
</feature>
<name>A0A3R7SBA2_9TRYP</name>
<feature type="compositionally biased region" description="Polar residues" evidence="1">
    <location>
        <begin position="823"/>
        <end position="839"/>
    </location>
</feature>
<dbReference type="EMBL" id="MKKU01000004">
    <property type="protein sequence ID" value="RNF27509.1"/>
    <property type="molecule type" value="Genomic_DNA"/>
</dbReference>
<dbReference type="GeneID" id="40313856"/>
<feature type="compositionally biased region" description="Polar residues" evidence="1">
    <location>
        <begin position="476"/>
        <end position="495"/>
    </location>
</feature>
<evidence type="ECO:0000313" key="3">
    <source>
        <dbReference type="Proteomes" id="UP000284403"/>
    </source>
</evidence>